<dbReference type="RefSeq" id="WP_130153585.1">
    <property type="nucleotide sequence ID" value="NZ_SCFB01000004.1"/>
</dbReference>
<dbReference type="OrthoDB" id="273514at2"/>
<proteinExistence type="predicted"/>
<feature type="chain" id="PRO_5020666031" description="Opioid growth factor receptor (OGFr) conserved domain-containing protein" evidence="1">
    <location>
        <begin position="22"/>
        <end position="397"/>
    </location>
</feature>
<dbReference type="Pfam" id="PF04664">
    <property type="entry name" value="OGFr_N"/>
    <property type="match status" value="1"/>
</dbReference>
<comment type="caution">
    <text evidence="3">The sequence shown here is derived from an EMBL/GenBank/DDBJ whole genome shotgun (WGS) entry which is preliminary data.</text>
</comment>
<dbReference type="InterPro" id="IPR006757">
    <property type="entry name" value="OGF_rcpt"/>
</dbReference>
<dbReference type="GO" id="GO:0038023">
    <property type="term" value="F:signaling receptor activity"/>
    <property type="evidence" value="ECO:0007669"/>
    <property type="project" value="InterPro"/>
</dbReference>
<feature type="signal peptide" evidence="1">
    <location>
        <begin position="1"/>
        <end position="21"/>
    </location>
</feature>
<feature type="domain" description="Opioid growth factor receptor (OGFr) conserved" evidence="2">
    <location>
        <begin position="236"/>
        <end position="373"/>
    </location>
</feature>
<sequence>MKKSLFCFLFVPFLIATAALAYVPKFDEKDRNLDGQITRNYQGFMAELTSHKVFQPSQAITNPLMDYVMFLTSYSGYGAVAHALDYLLKTGGPFGFSNKPANEQEKVFLAGAAQAVVLSQPGLTPATYKTSNPAHQAEIIRLQSLAASGNLEHPYHPTITMPERAQNPKATQSQRWQSFLTLIADQCVSERQFKATEVTAGAKADWLNDVLLSGYMMGVMPDVEGSRPAVRNYLDELWKNTNAWMETQHNYVQWWFPIHTVGLGDRIAPRPLKTTEQTLTEHGQVLTAIQEMLFVSLTRKLTFWGQSLNGFKITSLSAAEDKALGQPVKGTNWHENWIIKTHNYQRMSRFLTCLRFFKLQNYVDSLYAYLQEAAGSDLATKHNMSNSVGFWSKAAGK</sequence>
<evidence type="ECO:0000259" key="2">
    <source>
        <dbReference type="Pfam" id="PF04664"/>
    </source>
</evidence>
<accession>A0A4Q7DI72</accession>
<name>A0A4Q7DI72_9PROT</name>
<protein>
    <recommendedName>
        <fullName evidence="2">Opioid growth factor receptor (OGFr) conserved domain-containing protein</fullName>
    </recommendedName>
</protein>
<organism evidence="3 4">
    <name type="scientific">Candidatus Finniella inopinata</name>
    <dbReference type="NCBI Taxonomy" id="1696036"/>
    <lineage>
        <taxon>Bacteria</taxon>
        <taxon>Pseudomonadati</taxon>
        <taxon>Pseudomonadota</taxon>
        <taxon>Alphaproteobacteria</taxon>
        <taxon>Holosporales</taxon>
        <taxon>Candidatus Paracaedibacteraceae</taxon>
        <taxon>Candidatus Finniella</taxon>
    </lineage>
</organism>
<evidence type="ECO:0000256" key="1">
    <source>
        <dbReference type="SAM" id="SignalP"/>
    </source>
</evidence>
<evidence type="ECO:0000313" key="4">
    <source>
        <dbReference type="Proteomes" id="UP000293550"/>
    </source>
</evidence>
<keyword evidence="1" id="KW-0732">Signal</keyword>
<keyword evidence="4" id="KW-1185">Reference proteome</keyword>
<reference evidence="3 4" key="1">
    <citation type="submission" date="2018-10" db="EMBL/GenBank/DDBJ databases">
        <title>An updated phylogeny of the Alphaproteobacteria reveals that the parasitic Rickettsiales and Holosporales have independent origins.</title>
        <authorList>
            <person name="Munoz-Gomez S.A."/>
            <person name="Hess S."/>
            <person name="Burger G."/>
            <person name="Lang B.F."/>
            <person name="Susko E."/>
            <person name="Slamovits C.H."/>
            <person name="Roger A.J."/>
        </authorList>
    </citation>
    <scope>NUCLEOTIDE SEQUENCE [LARGE SCALE GENOMIC DNA]</scope>
    <source>
        <strain evidence="3">HOLO01</strain>
    </source>
</reference>
<evidence type="ECO:0000313" key="3">
    <source>
        <dbReference type="EMBL" id="RZI46483.1"/>
    </source>
</evidence>
<dbReference type="AlphaFoldDB" id="A0A4Q7DI72"/>
<dbReference type="GO" id="GO:0016020">
    <property type="term" value="C:membrane"/>
    <property type="evidence" value="ECO:0007669"/>
    <property type="project" value="InterPro"/>
</dbReference>
<dbReference type="Proteomes" id="UP000293550">
    <property type="component" value="Unassembled WGS sequence"/>
</dbReference>
<dbReference type="EMBL" id="SCFB01000004">
    <property type="protein sequence ID" value="RZI46483.1"/>
    <property type="molecule type" value="Genomic_DNA"/>
</dbReference>
<gene>
    <name evidence="3" type="ORF">EQU50_02545</name>
</gene>